<sequence>MKDAIPSGGLPLGPPADPFGAFDLKACVRRLSAPHADWDTIGAPDGIADLLSQYAKGQTSPAAEFARFRAAVNAPRAAEAVLSVLDSTAAVEDSTARWQAGKARPLEGILFGVKAIIDVAGAEITFGSLLTGSHAAAKDAHAVARLREAGAIPVAMLATTEFAAGSPFNPRHGVVTNPYDADRWTGGSSTGSGAAVARRLLPFALGTDTGGSIRVPSCWCGITGLKPTRALLSTVGVAPLSWTLDHLGPMGLCAADLVKVMAILGEVQPRRLYQLRIGVPDGWFTDKVDTAVLQAWRAALQVMETLGATCVPIDTATTFGEMAANHEAGWTILTAELAASQRHNKNRREAQDAGLQSRISRGEKIAAADYLLAMGHRSALIGRLLARWDVDVLVTPGLGGEAGHLDGLRIDIDGTPHGFDIISRNTMIWDLVGFPALMLPSGVGSSGLPLGIQIVARPYDDALCLALGAAFQGVTAHHLMQP</sequence>
<gene>
    <name evidence="3" type="primary">amiD</name>
    <name evidence="3" type="ORF">LOKVESSMR4R_02449</name>
</gene>
<keyword evidence="4" id="KW-1185">Reference proteome</keyword>
<feature type="domain" description="Amidase" evidence="2">
    <location>
        <begin position="88"/>
        <end position="465"/>
    </location>
</feature>
<dbReference type="KEGG" id="lvs:LOKVESSMR4R_02449"/>
<dbReference type="OrthoDB" id="9777859at2"/>
<dbReference type="SUPFAM" id="SSF75304">
    <property type="entry name" value="Amidase signature (AS) enzymes"/>
    <property type="match status" value="1"/>
</dbReference>
<dbReference type="Proteomes" id="UP000195273">
    <property type="component" value="Chromosome"/>
</dbReference>
<keyword evidence="3" id="KW-0378">Hydrolase</keyword>
<organism evidence="3 4">
    <name type="scientific">Yoonia vestfoldensis</name>
    <dbReference type="NCBI Taxonomy" id="245188"/>
    <lineage>
        <taxon>Bacteria</taxon>
        <taxon>Pseudomonadati</taxon>
        <taxon>Pseudomonadota</taxon>
        <taxon>Alphaproteobacteria</taxon>
        <taxon>Rhodobacterales</taxon>
        <taxon>Paracoccaceae</taxon>
        <taxon>Yoonia</taxon>
    </lineage>
</organism>
<dbReference type="EMBL" id="CP021431">
    <property type="protein sequence ID" value="ARU01753.1"/>
    <property type="molecule type" value="Genomic_DNA"/>
</dbReference>
<comment type="similarity">
    <text evidence="1">Belongs to the amidase family.</text>
</comment>
<dbReference type="InterPro" id="IPR000120">
    <property type="entry name" value="Amidase"/>
</dbReference>
<evidence type="ECO:0000256" key="1">
    <source>
        <dbReference type="ARBA" id="ARBA00009199"/>
    </source>
</evidence>
<dbReference type="InterPro" id="IPR036928">
    <property type="entry name" value="AS_sf"/>
</dbReference>
<accession>A0A1Y0EDR9</accession>
<evidence type="ECO:0000313" key="3">
    <source>
        <dbReference type="EMBL" id="ARU01753.1"/>
    </source>
</evidence>
<dbReference type="PANTHER" id="PTHR11895">
    <property type="entry name" value="TRANSAMIDASE"/>
    <property type="match status" value="1"/>
</dbReference>
<proteinExistence type="inferred from homology"/>
<name>A0A1Y0EDR9_9RHOB</name>
<evidence type="ECO:0000313" key="4">
    <source>
        <dbReference type="Proteomes" id="UP000195273"/>
    </source>
</evidence>
<dbReference type="AlphaFoldDB" id="A0A1Y0EDR9"/>
<protein>
    <submittedName>
        <fullName evidence="3">Putative amidase AmiD</fullName>
        <ecNumber evidence="3">3.5.1.4</ecNumber>
    </submittedName>
</protein>
<dbReference type="Pfam" id="PF01425">
    <property type="entry name" value="Amidase"/>
    <property type="match status" value="1"/>
</dbReference>
<dbReference type="InterPro" id="IPR023631">
    <property type="entry name" value="Amidase_dom"/>
</dbReference>
<dbReference type="RefSeq" id="WP_087208767.1">
    <property type="nucleotide sequence ID" value="NZ_CP021431.1"/>
</dbReference>
<reference evidence="3 4" key="1">
    <citation type="submission" date="2017-05" db="EMBL/GenBank/DDBJ databases">
        <title>Genome Sequence of Loktanella vestfoldensis Strain SMR4r Isolated from a Culture of the Diatom Skeletonema marinoi.</title>
        <authorList>
            <person name="Topel M."/>
            <person name="Pinder M.I.M."/>
            <person name="Johansson O.N."/>
            <person name="Kourtchenko O."/>
            <person name="Godhe A."/>
            <person name="Clarke A.K."/>
        </authorList>
    </citation>
    <scope>NUCLEOTIDE SEQUENCE [LARGE SCALE GENOMIC DNA]</scope>
    <source>
        <strain evidence="3 4">SMR4r</strain>
    </source>
</reference>
<dbReference type="EC" id="3.5.1.4" evidence="3"/>
<dbReference type="GO" id="GO:0004040">
    <property type="term" value="F:amidase activity"/>
    <property type="evidence" value="ECO:0007669"/>
    <property type="project" value="UniProtKB-EC"/>
</dbReference>
<evidence type="ECO:0000259" key="2">
    <source>
        <dbReference type="Pfam" id="PF01425"/>
    </source>
</evidence>
<dbReference type="Gene3D" id="3.90.1300.10">
    <property type="entry name" value="Amidase signature (AS) domain"/>
    <property type="match status" value="1"/>
</dbReference>
<dbReference type="PANTHER" id="PTHR11895:SF7">
    <property type="entry name" value="GLUTAMYL-TRNA(GLN) AMIDOTRANSFERASE SUBUNIT A, MITOCHONDRIAL"/>
    <property type="match status" value="1"/>
</dbReference>